<dbReference type="STRING" id="655827.E9DV17"/>
<dbReference type="PANTHER" id="PTHR44845:SF6">
    <property type="entry name" value="BETA-ALANINE-ACTIVATING ENZYME"/>
    <property type="match status" value="1"/>
</dbReference>
<evidence type="ECO:0000313" key="4">
    <source>
        <dbReference type="EMBL" id="EFY92441.1"/>
    </source>
</evidence>
<reference evidence="4 5" key="1">
    <citation type="journal article" date="2011" name="PLoS Genet.">
        <title>Genome sequencing and comparative transcriptomics of the model entomopathogenic fungi Metarhizium anisopliae and M. acridum.</title>
        <authorList>
            <person name="Gao Q."/>
            <person name="Jin K."/>
            <person name="Ying S.H."/>
            <person name="Zhang Y."/>
            <person name="Xiao G."/>
            <person name="Shang Y."/>
            <person name="Duan Z."/>
            <person name="Hu X."/>
            <person name="Xie X.Q."/>
            <person name="Zhou G."/>
            <person name="Peng G."/>
            <person name="Luo Z."/>
            <person name="Huang W."/>
            <person name="Wang B."/>
            <person name="Fang W."/>
            <person name="Wang S."/>
            <person name="Zhong Y."/>
            <person name="Ma L.J."/>
            <person name="St Leger R.J."/>
            <person name="Zhao G.P."/>
            <person name="Pei Y."/>
            <person name="Feng M.G."/>
            <person name="Xia Y."/>
            <person name="Wang C."/>
        </authorList>
    </citation>
    <scope>NUCLEOTIDE SEQUENCE [LARGE SCALE GENOMIC DNA]</scope>
    <source>
        <strain evidence="4 5">CQMa 102</strain>
    </source>
</reference>
<sequence>MTENYPTNVALKHGNYNTRTYTRTSDRVNSIASALISPEMSPKSIVGVFQEPGPDWICSMLAIMGVGATYIPLDTSTPLRRLANMARIISTGKISDSSGNKVPIKADSEDATVILYTSETTGTPKGVVLSHRGLRNYLEWENMWGHEIVLRHSALGFDLGPGRHWLLSSMVNLFLIVPRLLRGDSIAVTKLITQEKITCVGATSSEHLGWIQYGFSNLIQDLPLTRNGKLDRAAGGKLPVSTGTERATGAAKLGNVERQLREAWEEVIPEQALQHYTIDQSTNFFHVGGNSSLLITVANETLFQLVQISWLQCYRVQSKLIPGNNLLLSLTPLAMSHLAKHSGSEFPVDLVHGSVGTFKCSFMSARGRTFQYGTSPVAADLAICGIACRSSNTCNFISISTFIKAPKGLGPKFSAQRLSSGNGKSSWEQNNPWEVSFPTCYRRGSWRSIATNPVRCNTVALFHAHELLRDRRIVSLRVAAMPHEFTINGGVKMGHCPGGPAYVASLCFDFSSGRQG</sequence>
<evidence type="ECO:0000259" key="3">
    <source>
        <dbReference type="Pfam" id="PF00501"/>
    </source>
</evidence>
<dbReference type="AlphaFoldDB" id="E9DV17"/>
<organism evidence="5">
    <name type="scientific">Metarhizium acridum (strain CQMa 102)</name>
    <dbReference type="NCBI Taxonomy" id="655827"/>
    <lineage>
        <taxon>Eukaryota</taxon>
        <taxon>Fungi</taxon>
        <taxon>Dikarya</taxon>
        <taxon>Ascomycota</taxon>
        <taxon>Pezizomycotina</taxon>
        <taxon>Sordariomycetes</taxon>
        <taxon>Hypocreomycetidae</taxon>
        <taxon>Hypocreales</taxon>
        <taxon>Clavicipitaceae</taxon>
        <taxon>Metarhizium</taxon>
    </lineage>
</organism>
<gene>
    <name evidence="4" type="ORF">MAC_01407</name>
</gene>
<dbReference type="InterPro" id="IPR000873">
    <property type="entry name" value="AMP-dep_synth/lig_dom"/>
</dbReference>
<dbReference type="Gene3D" id="1.10.1200.10">
    <property type="entry name" value="ACP-like"/>
    <property type="match status" value="1"/>
</dbReference>
<evidence type="ECO:0000256" key="1">
    <source>
        <dbReference type="ARBA" id="ARBA00022450"/>
    </source>
</evidence>
<name>E9DV17_METAQ</name>
<proteinExistence type="predicted"/>
<dbReference type="InterPro" id="IPR036736">
    <property type="entry name" value="ACP-like_sf"/>
</dbReference>
<dbReference type="SUPFAM" id="SSF56801">
    <property type="entry name" value="Acetyl-CoA synthetase-like"/>
    <property type="match status" value="1"/>
</dbReference>
<accession>E9DV17</accession>
<feature type="domain" description="AMP-dependent synthetase/ligase" evidence="3">
    <location>
        <begin position="100"/>
        <end position="205"/>
    </location>
</feature>
<dbReference type="Proteomes" id="UP000002499">
    <property type="component" value="Unassembled WGS sequence"/>
</dbReference>
<feature type="domain" description="AMP-dependent synthetase/ligase" evidence="3">
    <location>
        <begin position="3"/>
        <end position="86"/>
    </location>
</feature>
<dbReference type="PANTHER" id="PTHR44845">
    <property type="entry name" value="CARRIER DOMAIN-CONTAINING PROTEIN"/>
    <property type="match status" value="1"/>
</dbReference>
<keyword evidence="1" id="KW-0596">Phosphopantetheine</keyword>
<dbReference type="InterPro" id="IPR042099">
    <property type="entry name" value="ANL_N_sf"/>
</dbReference>
<evidence type="ECO:0000313" key="5">
    <source>
        <dbReference type="Proteomes" id="UP000002499"/>
    </source>
</evidence>
<dbReference type="OrthoDB" id="416786at2759"/>
<evidence type="ECO:0000256" key="2">
    <source>
        <dbReference type="ARBA" id="ARBA00022553"/>
    </source>
</evidence>
<keyword evidence="2" id="KW-0597">Phosphoprotein</keyword>
<dbReference type="EMBL" id="GL698475">
    <property type="protein sequence ID" value="EFY92441.1"/>
    <property type="molecule type" value="Genomic_DNA"/>
</dbReference>
<dbReference type="Pfam" id="PF00501">
    <property type="entry name" value="AMP-binding"/>
    <property type="match status" value="2"/>
</dbReference>
<keyword evidence="5" id="KW-1185">Reference proteome</keyword>
<dbReference type="InParanoid" id="E9DV17"/>
<dbReference type="eggNOG" id="KOG1202">
    <property type="taxonomic scope" value="Eukaryota"/>
</dbReference>
<dbReference type="Gene3D" id="3.40.50.12780">
    <property type="entry name" value="N-terminal domain of ligase-like"/>
    <property type="match status" value="1"/>
</dbReference>
<protein>
    <submittedName>
        <fullName evidence="4">Polyketide synthase, putative</fullName>
    </submittedName>
</protein>
<dbReference type="HOGENOM" id="CLU_527933_0_0_1"/>